<dbReference type="NCBIfam" id="NF033504">
    <property type="entry name" value="Ni_dep_LarA"/>
    <property type="match status" value="1"/>
</dbReference>
<name>A0A7X2XFF9_9FIRM</name>
<dbReference type="InterPro" id="IPR047926">
    <property type="entry name" value="Ni_dep_LarA"/>
</dbReference>
<dbReference type="Gene3D" id="3.40.50.11440">
    <property type="match status" value="1"/>
</dbReference>
<dbReference type="InterPro" id="IPR048520">
    <property type="entry name" value="LarA_C"/>
</dbReference>
<sequence>MALKRYDLNIGKRMESIELPEEHVVQVIDGGSVSKITDIKQATLEAVRNPIGTQALSKLVHEGDKVALIVSDITRTWSRTKDYLPAVVEELNNSGIPDADIFVIIATGTHRDNDDEEKRLILGDALFARLQVFDHDAYGSEANVFLGTTSRGTPVYIDKRAVEADKVILTGGITTHLFAGFGGGRKSVMPGLAGVETIKHNHLLALTDEVGGGVNQETYLTKIEGNRVSEDMCEVCAFLNPCFLVNSIMDAEGDFVRIVAGHWYDAWYAGTQEVMKLQGVEAKAKADVVIGSSGGYPMDINLYQGMKSYAPAQMAMQPNGIFIALLDCPDIYEPPSFFDCFRFNDELSMEKELRAGFTIPFYIAFYMYCMSKQFTVIMVTRPENFDAVRRTGQIPAATLAEAWTLAQKKLMAQGKAETYTVNIMPHGVNTVPMFK</sequence>
<organism evidence="3 6">
    <name type="scientific">Phascolarctobacterium faecium</name>
    <dbReference type="NCBI Taxonomy" id="33025"/>
    <lineage>
        <taxon>Bacteria</taxon>
        <taxon>Bacillati</taxon>
        <taxon>Bacillota</taxon>
        <taxon>Negativicutes</taxon>
        <taxon>Acidaminococcales</taxon>
        <taxon>Acidaminococcaceae</taxon>
        <taxon>Phascolarctobacterium</taxon>
    </lineage>
</organism>
<dbReference type="PANTHER" id="PTHR33171">
    <property type="entry name" value="LAR_N DOMAIN-CONTAINING PROTEIN"/>
    <property type="match status" value="1"/>
</dbReference>
<dbReference type="GO" id="GO:0050043">
    <property type="term" value="F:lactate racemase activity"/>
    <property type="evidence" value="ECO:0007669"/>
    <property type="project" value="InterPro"/>
</dbReference>
<comment type="caution">
    <text evidence="3">The sequence shown here is derived from an EMBL/GenBank/DDBJ whole genome shotgun (WGS) entry which is preliminary data.</text>
</comment>
<dbReference type="InterPro" id="IPR043166">
    <property type="entry name" value="LarA-like_C"/>
</dbReference>
<protein>
    <submittedName>
        <fullName evidence="3">Nickel-dependent lactate racemase</fullName>
    </submittedName>
</protein>
<dbReference type="OrthoDB" id="9770545at2"/>
<evidence type="ECO:0000313" key="6">
    <source>
        <dbReference type="Proteomes" id="UP000484547"/>
    </source>
</evidence>
<gene>
    <name evidence="3" type="primary">larA</name>
    <name evidence="3" type="ORF">GMD11_04150</name>
    <name evidence="4" type="ORF">GMD18_09295</name>
</gene>
<evidence type="ECO:0000259" key="1">
    <source>
        <dbReference type="Pfam" id="PF09861"/>
    </source>
</evidence>
<dbReference type="Pfam" id="PF21113">
    <property type="entry name" value="LarA_C"/>
    <property type="match status" value="1"/>
</dbReference>
<dbReference type="PANTHER" id="PTHR33171:SF17">
    <property type="entry name" value="LARA-LIKE N-TERMINAL DOMAIN-CONTAINING PROTEIN"/>
    <property type="match status" value="1"/>
</dbReference>
<dbReference type="InterPro" id="IPR048068">
    <property type="entry name" value="LarA-like"/>
</dbReference>
<accession>A0A7X2XFF9</accession>
<evidence type="ECO:0000313" key="4">
    <source>
        <dbReference type="EMBL" id="MTU04592.1"/>
    </source>
</evidence>
<feature type="domain" description="LarA-like N-terminal" evidence="1">
    <location>
        <begin position="11"/>
        <end position="207"/>
    </location>
</feature>
<dbReference type="Proteomes" id="UP000484547">
    <property type="component" value="Unassembled WGS sequence"/>
</dbReference>
<dbReference type="Proteomes" id="UP000443070">
    <property type="component" value="Unassembled WGS sequence"/>
</dbReference>
<dbReference type="AlphaFoldDB" id="A0A7X2XFF9"/>
<dbReference type="InterPro" id="IPR018657">
    <property type="entry name" value="LarA-like_N"/>
</dbReference>
<keyword evidence="5" id="KW-1185">Reference proteome</keyword>
<evidence type="ECO:0000313" key="3">
    <source>
        <dbReference type="EMBL" id="MTT75465.1"/>
    </source>
</evidence>
<evidence type="ECO:0000259" key="2">
    <source>
        <dbReference type="Pfam" id="PF21113"/>
    </source>
</evidence>
<evidence type="ECO:0000313" key="5">
    <source>
        <dbReference type="Proteomes" id="UP000443070"/>
    </source>
</evidence>
<dbReference type="EMBL" id="WNBW01000008">
    <property type="protein sequence ID" value="MTU04592.1"/>
    <property type="molecule type" value="Genomic_DNA"/>
</dbReference>
<feature type="domain" description="Lactate racemase C-terminal" evidence="2">
    <location>
        <begin position="283"/>
        <end position="429"/>
    </location>
</feature>
<dbReference type="EMBL" id="WNBM01000001">
    <property type="protein sequence ID" value="MTT75465.1"/>
    <property type="molecule type" value="Genomic_DNA"/>
</dbReference>
<proteinExistence type="predicted"/>
<dbReference type="Gene3D" id="3.90.226.30">
    <property type="match status" value="1"/>
</dbReference>
<dbReference type="Pfam" id="PF09861">
    <property type="entry name" value="Lar_N"/>
    <property type="match status" value="1"/>
</dbReference>
<reference evidence="5 6" key="1">
    <citation type="journal article" date="2019" name="Nat. Med.">
        <title>A library of human gut bacterial isolates paired with longitudinal multiomics data enables mechanistic microbiome research.</title>
        <authorList>
            <person name="Poyet M."/>
            <person name="Groussin M."/>
            <person name="Gibbons S.M."/>
            <person name="Avila-Pacheco J."/>
            <person name="Jiang X."/>
            <person name="Kearney S.M."/>
            <person name="Perrotta A.R."/>
            <person name="Berdy B."/>
            <person name="Zhao S."/>
            <person name="Lieberman T.D."/>
            <person name="Swanson P.K."/>
            <person name="Smith M."/>
            <person name="Roesemann S."/>
            <person name="Alexander J.E."/>
            <person name="Rich S.A."/>
            <person name="Livny J."/>
            <person name="Vlamakis H."/>
            <person name="Clish C."/>
            <person name="Bullock K."/>
            <person name="Deik A."/>
            <person name="Scott J."/>
            <person name="Pierce K.A."/>
            <person name="Xavier R.J."/>
            <person name="Alm E.J."/>
        </authorList>
    </citation>
    <scope>NUCLEOTIDE SEQUENCE [LARGE SCALE GENOMIC DNA]</scope>
    <source>
        <strain evidence="3 6">BIOML-A13</strain>
        <strain evidence="4 5">BIOML-A3</strain>
    </source>
</reference>
<dbReference type="RefSeq" id="WP_155164190.1">
    <property type="nucleotide sequence ID" value="NZ_AP025560.1"/>
</dbReference>